<dbReference type="AlphaFoldDB" id="A0A285TGJ2"/>
<feature type="region of interest" description="Disordered" evidence="1">
    <location>
        <begin position="71"/>
        <end position="146"/>
    </location>
</feature>
<feature type="compositionally biased region" description="Low complexity" evidence="1">
    <location>
        <begin position="103"/>
        <end position="143"/>
    </location>
</feature>
<feature type="compositionally biased region" description="Low complexity" evidence="1">
    <location>
        <begin position="380"/>
        <end position="408"/>
    </location>
</feature>
<dbReference type="OrthoDB" id="8442940at2"/>
<proteinExistence type="predicted"/>
<evidence type="ECO:0000313" key="3">
    <source>
        <dbReference type="EMBL" id="SOC21315.1"/>
    </source>
</evidence>
<dbReference type="STRING" id="538381.GCA_001696535_01803"/>
<organism evidence="3 4">
    <name type="scientific">Stappia indica</name>
    <dbReference type="NCBI Taxonomy" id="538381"/>
    <lineage>
        <taxon>Bacteria</taxon>
        <taxon>Pseudomonadati</taxon>
        <taxon>Pseudomonadota</taxon>
        <taxon>Alphaproteobacteria</taxon>
        <taxon>Hyphomicrobiales</taxon>
        <taxon>Stappiaceae</taxon>
        <taxon>Stappia</taxon>
    </lineage>
</organism>
<reference evidence="3 4" key="1">
    <citation type="submission" date="2017-08" db="EMBL/GenBank/DDBJ databases">
        <authorList>
            <person name="de Groot N.N."/>
        </authorList>
    </citation>
    <scope>NUCLEOTIDE SEQUENCE [LARGE SCALE GENOMIC DNA]</scope>
    <source>
        <strain evidence="3 4">USBA 352</strain>
    </source>
</reference>
<dbReference type="EMBL" id="OBML01000011">
    <property type="protein sequence ID" value="SOC21315.1"/>
    <property type="molecule type" value="Genomic_DNA"/>
</dbReference>
<sequence>MADYYPVLKKTVAALPENTGAARREIYQRARKAIVAQLKAYDPPLSPSEITAEQLRLEESIRKVEAEAARETLGFSASQQPVATPRPAAPQPAAAPKPPQPAARPAAPEAPAQQPASPAAPAAPRPAQTASSPAPAPRAPAATELPRDTLKSAIAEARKLGDAADQAGRSARGALDGEPARTAPQKREPTLGADPALEADEAPRGASTRGNRMSAPTRDTGRSLPYDGDLRPSRLPAILGGVALLMLIFGVGAIGYSQRDTLMGLFAGDDSETATSQPTATTGTDAPAAGNGSDAAPSSRKDTARLLDGPAPDARPVTTTRITPNGPQTDTLAPSAPAAGQDSGGVRTVEPQEPASQTDTADTTEEPDAVETPLDSTAETPADAQPQQDTQTAATTPAQPDPTASTDAPVAQRAILYEEGATGGSAGQASAGRAVWSVTEETIDGRAETVLRMRVEVPDRNIAANLTLKPNRDDTLPASHLLEVQFELPEGFSGQDVAEVPGLVMKTTEEARGDALIGASVKVADGYFWVALSNLPDEQERNLTLLRDRGWIDIPMLYENGKRAILTLEKGTPGTRAVQQATDAWRAG</sequence>
<keyword evidence="2" id="KW-0472">Membrane</keyword>
<feature type="compositionally biased region" description="Polar residues" evidence="1">
    <location>
        <begin position="317"/>
        <end position="332"/>
    </location>
</feature>
<feature type="compositionally biased region" description="Pro residues" evidence="1">
    <location>
        <begin position="87"/>
        <end position="102"/>
    </location>
</feature>
<evidence type="ECO:0000313" key="4">
    <source>
        <dbReference type="Proteomes" id="UP000219331"/>
    </source>
</evidence>
<keyword evidence="4" id="KW-1185">Reference proteome</keyword>
<feature type="region of interest" description="Disordered" evidence="1">
    <location>
        <begin position="271"/>
        <end position="408"/>
    </location>
</feature>
<feature type="region of interest" description="Disordered" evidence="1">
    <location>
        <begin position="160"/>
        <end position="232"/>
    </location>
</feature>
<keyword evidence="2" id="KW-1133">Transmembrane helix</keyword>
<keyword evidence="2" id="KW-0812">Transmembrane</keyword>
<evidence type="ECO:0000256" key="2">
    <source>
        <dbReference type="SAM" id="Phobius"/>
    </source>
</evidence>
<name>A0A285TGJ2_9HYPH</name>
<protein>
    <submittedName>
        <fullName evidence="3">Uncharacterized protein</fullName>
    </submittedName>
</protein>
<feature type="transmembrane region" description="Helical" evidence="2">
    <location>
        <begin position="235"/>
        <end position="256"/>
    </location>
</feature>
<evidence type="ECO:0000256" key="1">
    <source>
        <dbReference type="SAM" id="MobiDB-lite"/>
    </source>
</evidence>
<feature type="compositionally biased region" description="Low complexity" evidence="1">
    <location>
        <begin position="273"/>
        <end position="290"/>
    </location>
</feature>
<accession>A0A285TGJ2</accession>
<dbReference type="Proteomes" id="UP000219331">
    <property type="component" value="Unassembled WGS sequence"/>
</dbReference>
<dbReference type="RefSeq" id="WP_097175967.1">
    <property type="nucleotide sequence ID" value="NZ_OBML01000011.1"/>
</dbReference>
<gene>
    <name evidence="3" type="ORF">SAMN05421512_11141</name>
</gene>